<evidence type="ECO:0000259" key="1">
    <source>
        <dbReference type="PROSITE" id="PS51707"/>
    </source>
</evidence>
<dbReference type="EMBL" id="RJUL01000003">
    <property type="protein sequence ID" value="ROQ28752.1"/>
    <property type="molecule type" value="Genomic_DNA"/>
</dbReference>
<dbReference type="Pfam" id="PF01928">
    <property type="entry name" value="CYTH"/>
    <property type="match status" value="1"/>
</dbReference>
<dbReference type="PROSITE" id="PS51707">
    <property type="entry name" value="CYTH"/>
    <property type="match status" value="1"/>
</dbReference>
<dbReference type="Proteomes" id="UP000268033">
    <property type="component" value="Unassembled WGS sequence"/>
</dbReference>
<dbReference type="STRING" id="584787.GCA_001247655_00071"/>
<comment type="caution">
    <text evidence="3">The sequence shown here is derived from an EMBL/GenBank/DDBJ whole genome shotgun (WGS) entry which is preliminary data.</text>
</comment>
<dbReference type="PANTHER" id="PTHR39569:SF1">
    <property type="entry name" value="INORGANIC TRIPHOSPHATASE"/>
    <property type="match status" value="1"/>
</dbReference>
<dbReference type="GO" id="GO:0050355">
    <property type="term" value="F:inorganic triphosphate phosphatase activity"/>
    <property type="evidence" value="ECO:0007669"/>
    <property type="project" value="InterPro"/>
</dbReference>
<dbReference type="InterPro" id="IPR023577">
    <property type="entry name" value="CYTH_domain"/>
</dbReference>
<organism evidence="3 4">
    <name type="scientific">Gallaecimonas pentaromativorans</name>
    <dbReference type="NCBI Taxonomy" id="584787"/>
    <lineage>
        <taxon>Bacteria</taxon>
        <taxon>Pseudomonadati</taxon>
        <taxon>Pseudomonadota</taxon>
        <taxon>Gammaproteobacteria</taxon>
        <taxon>Enterobacterales</taxon>
        <taxon>Gallaecimonadaceae</taxon>
        <taxon>Gallaecimonas</taxon>
    </lineage>
</organism>
<sequence>MAIETELKLRVASQVDTDSWLAPLLGEAASRHLKNTYFDTADGLLAGWRMGLRIREVDGQREQTLKLAGNSGSALSARPEYNLPIDGDKPDLHAFPAEVWPQGTDLNALAQALVPVFSTDFARQKTLVASGQVEFCWDQGEVCAGERCLPIRELELEMQGEDLKALFDFASGLLRDGVQCFGLSKAARGNWLAKGQGSLDMDAPVPAVDRQMSNDDVLQQALACAISQWQQAEDAFLLQPGWQALLAISEALQYLRQVLSLFGGLVPRKASSELRQECQWLADQLAQAQAQVRIAKVLGSKGSGFRKLSISDELLEQANARQQVLPNLAFFTQLLAGERANRLKLSALKFVALKEWRVKLDASALAELDKPIKWFADTHLAKAFADIKRHLTRGMSLAQYVDQEGRVLRYLTCCRTFAGLYQDGLAMAALELWQDFLFGLEEARRLEGLGQLAGRLDLSDEDEEQLEAWLNRKRQSLVVAMDQSRQLGLDQPIYWP</sequence>
<evidence type="ECO:0000259" key="2">
    <source>
        <dbReference type="PROSITE" id="PS51708"/>
    </source>
</evidence>
<dbReference type="Gene3D" id="2.40.320.10">
    <property type="entry name" value="Hypothetical Protein Pfu-838710-001"/>
    <property type="match status" value="1"/>
</dbReference>
<proteinExistence type="predicted"/>
<reference evidence="3 4" key="1">
    <citation type="submission" date="2018-11" db="EMBL/GenBank/DDBJ databases">
        <title>Genomic Encyclopedia of Type Strains, Phase IV (KMG-IV): sequencing the most valuable type-strain genomes for metagenomic binning, comparative biology and taxonomic classification.</title>
        <authorList>
            <person name="Goeker M."/>
        </authorList>
    </citation>
    <scope>NUCLEOTIDE SEQUENCE [LARGE SCALE GENOMIC DNA]</scope>
    <source>
        <strain evidence="3 4">DSM 21945</strain>
    </source>
</reference>
<name>A0A3N1PBG7_9GAMM</name>
<feature type="domain" description="CHAD" evidence="2">
    <location>
        <begin position="211"/>
        <end position="475"/>
    </location>
</feature>
<dbReference type="InterPro" id="IPR039013">
    <property type="entry name" value="YgiF"/>
</dbReference>
<dbReference type="PANTHER" id="PTHR39569">
    <property type="entry name" value="INORGANIC TRIPHOSPHATASE"/>
    <property type="match status" value="1"/>
</dbReference>
<dbReference type="InterPro" id="IPR007899">
    <property type="entry name" value="CHAD_dom"/>
</dbReference>
<dbReference type="InterPro" id="IPR033469">
    <property type="entry name" value="CYTH-like_dom_sf"/>
</dbReference>
<dbReference type="PROSITE" id="PS51708">
    <property type="entry name" value="CHAD"/>
    <property type="match status" value="1"/>
</dbReference>
<keyword evidence="4" id="KW-1185">Reference proteome</keyword>
<dbReference type="CDD" id="cd07756">
    <property type="entry name" value="CYTH-like_Pase_CHAD"/>
    <property type="match status" value="1"/>
</dbReference>
<dbReference type="GO" id="GO:0046872">
    <property type="term" value="F:metal ion binding"/>
    <property type="evidence" value="ECO:0007669"/>
    <property type="project" value="TreeGrafter"/>
</dbReference>
<dbReference type="AlphaFoldDB" id="A0A3N1PBG7"/>
<dbReference type="RefSeq" id="WP_123421135.1">
    <property type="nucleotide sequence ID" value="NZ_RJUL01000003.1"/>
</dbReference>
<gene>
    <name evidence="3" type="ORF">EDC28_103346</name>
</gene>
<accession>A0A3N1PBG7</accession>
<evidence type="ECO:0000313" key="4">
    <source>
        <dbReference type="Proteomes" id="UP000268033"/>
    </source>
</evidence>
<dbReference type="SMART" id="SM01118">
    <property type="entry name" value="CYTH"/>
    <property type="match status" value="1"/>
</dbReference>
<dbReference type="SUPFAM" id="SSF55154">
    <property type="entry name" value="CYTH-like phosphatases"/>
    <property type="match status" value="1"/>
</dbReference>
<feature type="domain" description="CYTH" evidence="1">
    <location>
        <begin position="2"/>
        <end position="196"/>
    </location>
</feature>
<evidence type="ECO:0000313" key="3">
    <source>
        <dbReference type="EMBL" id="ROQ28752.1"/>
    </source>
</evidence>
<protein>
    <submittedName>
        <fullName evidence="3">Triphosphatase</fullName>
    </submittedName>
</protein>
<dbReference type="Pfam" id="PF05235">
    <property type="entry name" value="CHAD"/>
    <property type="match status" value="1"/>
</dbReference>